<accession>A0ABX7P509</accession>
<feature type="transmembrane region" description="Helical" evidence="1">
    <location>
        <begin position="27"/>
        <end position="49"/>
    </location>
</feature>
<keyword evidence="1" id="KW-0472">Membrane</keyword>
<organism evidence="2 3">
    <name type="scientific">Pyxidicoccus parkwayensis</name>
    <dbReference type="NCBI Taxonomy" id="2813578"/>
    <lineage>
        <taxon>Bacteria</taxon>
        <taxon>Pseudomonadati</taxon>
        <taxon>Myxococcota</taxon>
        <taxon>Myxococcia</taxon>
        <taxon>Myxococcales</taxon>
        <taxon>Cystobacterineae</taxon>
        <taxon>Myxococcaceae</taxon>
        <taxon>Pyxidicoccus</taxon>
    </lineage>
</organism>
<dbReference type="EMBL" id="CP071090">
    <property type="protein sequence ID" value="QSQ25516.1"/>
    <property type="molecule type" value="Genomic_DNA"/>
</dbReference>
<name>A0ABX7P509_9BACT</name>
<dbReference type="RefSeq" id="WP_206727071.1">
    <property type="nucleotide sequence ID" value="NZ_CP071090.1"/>
</dbReference>
<reference evidence="2 3" key="1">
    <citation type="submission" date="2021-02" db="EMBL/GenBank/DDBJ databases">
        <title>De Novo genome assembly of isolated myxobacteria.</title>
        <authorList>
            <person name="Stevens D.C."/>
        </authorList>
    </citation>
    <scope>NUCLEOTIDE SEQUENCE [LARGE SCALE GENOMIC DNA]</scope>
    <source>
        <strain evidence="3">SCPEA02</strain>
    </source>
</reference>
<feature type="transmembrane region" description="Helical" evidence="1">
    <location>
        <begin position="119"/>
        <end position="139"/>
    </location>
</feature>
<dbReference type="Proteomes" id="UP000662747">
    <property type="component" value="Chromosome"/>
</dbReference>
<keyword evidence="1" id="KW-0812">Transmembrane</keyword>
<gene>
    <name evidence="2" type="ORF">JY651_11525</name>
</gene>
<keyword evidence="1" id="KW-1133">Transmembrane helix</keyword>
<evidence type="ECO:0000256" key="1">
    <source>
        <dbReference type="SAM" id="Phobius"/>
    </source>
</evidence>
<feature type="transmembrane region" description="Helical" evidence="1">
    <location>
        <begin position="69"/>
        <end position="88"/>
    </location>
</feature>
<evidence type="ECO:0000313" key="2">
    <source>
        <dbReference type="EMBL" id="QSQ25516.1"/>
    </source>
</evidence>
<sequence length="151" mass="15922">MTTEATLNANAAATPTSKSFARHLPTVARVLMGILLFGPGLMGLLNLAPQPATPPPEGAVAFGMAMMKTGYLFQFVKGTEVLVGALLLSNRFVPLALAIAAPVVLNIVAFHAFLAPEGLALPIVLLALHVFLAWSYRSLYRPMLASRAKPG</sequence>
<keyword evidence="3" id="KW-1185">Reference proteome</keyword>
<evidence type="ECO:0000313" key="3">
    <source>
        <dbReference type="Proteomes" id="UP000662747"/>
    </source>
</evidence>
<protein>
    <submittedName>
        <fullName evidence="2">DoxX family protein</fullName>
    </submittedName>
</protein>
<feature type="transmembrane region" description="Helical" evidence="1">
    <location>
        <begin position="95"/>
        <end position="113"/>
    </location>
</feature>
<proteinExistence type="predicted"/>